<feature type="non-terminal residue" evidence="1">
    <location>
        <position position="1"/>
    </location>
</feature>
<accession>A0ABN7X0D7</accession>
<name>A0ABN7X0D7_GIGMA</name>
<reference evidence="1 2" key="1">
    <citation type="submission" date="2021-06" db="EMBL/GenBank/DDBJ databases">
        <authorList>
            <person name="Kallberg Y."/>
            <person name="Tangrot J."/>
            <person name="Rosling A."/>
        </authorList>
    </citation>
    <scope>NUCLEOTIDE SEQUENCE [LARGE SCALE GENOMIC DNA]</scope>
    <source>
        <strain evidence="1 2">120-4 pot B 10/14</strain>
    </source>
</reference>
<gene>
    <name evidence="1" type="ORF">GMARGA_LOCUS37405</name>
</gene>
<dbReference type="Proteomes" id="UP000789901">
    <property type="component" value="Unassembled WGS sequence"/>
</dbReference>
<organism evidence="1 2">
    <name type="scientific">Gigaspora margarita</name>
    <dbReference type="NCBI Taxonomy" id="4874"/>
    <lineage>
        <taxon>Eukaryota</taxon>
        <taxon>Fungi</taxon>
        <taxon>Fungi incertae sedis</taxon>
        <taxon>Mucoromycota</taxon>
        <taxon>Glomeromycotina</taxon>
        <taxon>Glomeromycetes</taxon>
        <taxon>Diversisporales</taxon>
        <taxon>Gigasporaceae</taxon>
        <taxon>Gigaspora</taxon>
    </lineage>
</organism>
<evidence type="ECO:0000313" key="2">
    <source>
        <dbReference type="Proteomes" id="UP000789901"/>
    </source>
</evidence>
<evidence type="ECO:0000313" key="1">
    <source>
        <dbReference type="EMBL" id="CAG8844999.1"/>
    </source>
</evidence>
<dbReference type="EMBL" id="CAJVQB010077866">
    <property type="protein sequence ID" value="CAG8844999.1"/>
    <property type="molecule type" value="Genomic_DNA"/>
</dbReference>
<proteinExistence type="predicted"/>
<keyword evidence="2" id="KW-1185">Reference proteome</keyword>
<sequence>MDWVSDFQTGLKLSDWAQTRLEPSQKFDIWTQTKLSCKIV</sequence>
<protein>
    <submittedName>
        <fullName evidence="1">13093_t:CDS:1</fullName>
    </submittedName>
</protein>
<comment type="caution">
    <text evidence="1">The sequence shown here is derived from an EMBL/GenBank/DDBJ whole genome shotgun (WGS) entry which is preliminary data.</text>
</comment>